<dbReference type="HOGENOM" id="CLU_2882573_0_0_6"/>
<geneLocation type="plasmid" evidence="1 2">
    <name>pCAR1.3</name>
</geneLocation>
<proteinExistence type="predicted"/>
<reference evidence="1 2" key="1">
    <citation type="journal article" date="2013" name="Genome Announc.">
        <title>Complete Genome Sequence of the Carbazole Degrader Pseudomonas resinovorans Strain CA10 (NBRC 106553).</title>
        <authorList>
            <person name="Shintani M."/>
            <person name="Hosoyama A."/>
            <person name="Ohji S."/>
            <person name="Tsuchikane K."/>
            <person name="Takarada H."/>
            <person name="Yamazoe A."/>
            <person name="Fujita N."/>
            <person name="Nojiri H."/>
        </authorList>
    </citation>
    <scope>NUCLEOTIDE SEQUENCE [LARGE SCALE GENOMIC DNA]</scope>
    <source>
        <strain evidence="1 2">NBRC 106553</strain>
        <plasmid evidence="1 2">pCAR1.3</plasmid>
    </source>
</reference>
<dbReference type="Proteomes" id="UP000015503">
    <property type="component" value="Plasmid pCAR1.3"/>
</dbReference>
<organism evidence="1 2">
    <name type="scientific">Metapseudomonas resinovorans NBRC 106553</name>
    <dbReference type="NCBI Taxonomy" id="1245471"/>
    <lineage>
        <taxon>Bacteria</taxon>
        <taxon>Pseudomonadati</taxon>
        <taxon>Pseudomonadota</taxon>
        <taxon>Gammaproteobacteria</taxon>
        <taxon>Pseudomonadales</taxon>
        <taxon>Pseudomonadaceae</taxon>
        <taxon>Metapseudomonas</taxon>
    </lineage>
</organism>
<dbReference type="KEGG" id="pre:PCA10_p0400"/>
<dbReference type="AlphaFoldDB" id="S6BQZ7"/>
<accession>S6BQZ7</accession>
<evidence type="ECO:0000313" key="1">
    <source>
        <dbReference type="EMBL" id="BAN51424.1"/>
    </source>
</evidence>
<sequence length="63" mass="6943">MSYALWGVFLLFCGRFGRDLIIPEKKPIINPENAGLSEFKRIEAGCSEALKADFISDGGKKGH</sequence>
<dbReference type="EMBL" id="AP013069">
    <property type="protein sequence ID" value="BAN51424.1"/>
    <property type="molecule type" value="Genomic_DNA"/>
</dbReference>
<gene>
    <name evidence="1" type="ORF">PCA10_p0400</name>
</gene>
<keyword evidence="1" id="KW-0614">Plasmid</keyword>
<keyword evidence="2" id="KW-1185">Reference proteome</keyword>
<evidence type="ECO:0000313" key="2">
    <source>
        <dbReference type="Proteomes" id="UP000015503"/>
    </source>
</evidence>
<name>S6BQZ7_METRE</name>
<protein>
    <submittedName>
        <fullName evidence="1">Uncharacterized protein</fullName>
    </submittedName>
</protein>